<evidence type="ECO:0000256" key="3">
    <source>
        <dbReference type="ARBA" id="ARBA00023274"/>
    </source>
</evidence>
<organism evidence="7 8">
    <name type="scientific">Dendrobium chrysotoxum</name>
    <name type="common">Orchid</name>
    <dbReference type="NCBI Taxonomy" id="161865"/>
    <lineage>
        <taxon>Eukaryota</taxon>
        <taxon>Viridiplantae</taxon>
        <taxon>Streptophyta</taxon>
        <taxon>Embryophyta</taxon>
        <taxon>Tracheophyta</taxon>
        <taxon>Spermatophyta</taxon>
        <taxon>Magnoliopsida</taxon>
        <taxon>Liliopsida</taxon>
        <taxon>Asparagales</taxon>
        <taxon>Orchidaceae</taxon>
        <taxon>Epidendroideae</taxon>
        <taxon>Malaxideae</taxon>
        <taxon>Dendrobiinae</taxon>
        <taxon>Dendrobium</taxon>
    </lineage>
</organism>
<dbReference type="PANTHER" id="PTHR21569">
    <property type="entry name" value="RIBOSOMAL PROTEIN S9"/>
    <property type="match status" value="1"/>
</dbReference>
<dbReference type="PROSITE" id="PS00360">
    <property type="entry name" value="RIBOSOMAL_S9"/>
    <property type="match status" value="1"/>
</dbReference>
<dbReference type="AlphaFoldDB" id="A0AAV7GF13"/>
<dbReference type="FunFam" id="3.30.230.10:FF:000001">
    <property type="entry name" value="30S ribosomal protein S9"/>
    <property type="match status" value="1"/>
</dbReference>
<name>A0AAV7GF13_DENCH</name>
<dbReference type="Proteomes" id="UP000775213">
    <property type="component" value="Unassembled WGS sequence"/>
</dbReference>
<dbReference type="HAMAP" id="MF_00532_B">
    <property type="entry name" value="Ribosomal_uS9_B"/>
    <property type="match status" value="1"/>
</dbReference>
<dbReference type="Pfam" id="PF00380">
    <property type="entry name" value="Ribosomal_S9"/>
    <property type="match status" value="1"/>
</dbReference>
<sequence>MDETKWRCALYKLAYLEMHGHMNFGLAELYVDIKLNSDNFVIAFTKQYLFSYAQCRRIMRVGQVTSHLSPLGRDKRKQYRRMELALCSLIPSFSSLSFSSNISKTTQTLSISRSRLFSDAFPLRKSLSHSAIVASSTSMAAASISAAPYLEGMSLEKYVKSRLPGGFAAQKIIGTGRRKCAIARVVLQEGTGKFVINYRDAKEYLQGNPLWLQYIRTPLVTLGYETNYDVFIKAHGGGLSGQAQAISLGIARALLKISENHRAPLRKEGLLTRDSRVVERKKVGLKKARKAPQYSKR</sequence>
<dbReference type="InterPro" id="IPR000754">
    <property type="entry name" value="Ribosomal_uS9"/>
</dbReference>
<dbReference type="GO" id="GO:0003735">
    <property type="term" value="F:structural constituent of ribosome"/>
    <property type="evidence" value="ECO:0007669"/>
    <property type="project" value="InterPro"/>
</dbReference>
<dbReference type="GO" id="GO:0003723">
    <property type="term" value="F:RNA binding"/>
    <property type="evidence" value="ECO:0007669"/>
    <property type="project" value="TreeGrafter"/>
</dbReference>
<dbReference type="NCBIfam" id="NF001099">
    <property type="entry name" value="PRK00132.1"/>
    <property type="match status" value="1"/>
</dbReference>
<evidence type="ECO:0000313" key="8">
    <source>
        <dbReference type="Proteomes" id="UP000775213"/>
    </source>
</evidence>
<protein>
    <recommendedName>
        <fullName evidence="4">Small ribosomal subunit protein uS9c</fullName>
    </recommendedName>
    <alternativeName>
        <fullName evidence="5">30S ribosomal protein S9, chloroplastic</fullName>
    </alternativeName>
</protein>
<dbReference type="SUPFAM" id="SSF54211">
    <property type="entry name" value="Ribosomal protein S5 domain 2-like"/>
    <property type="match status" value="1"/>
</dbReference>
<evidence type="ECO:0000256" key="5">
    <source>
        <dbReference type="ARBA" id="ARBA00035437"/>
    </source>
</evidence>
<dbReference type="Gene3D" id="3.30.230.10">
    <property type="match status" value="1"/>
</dbReference>
<evidence type="ECO:0000256" key="2">
    <source>
        <dbReference type="ARBA" id="ARBA00022980"/>
    </source>
</evidence>
<evidence type="ECO:0000256" key="4">
    <source>
        <dbReference type="ARBA" id="ARBA00035152"/>
    </source>
</evidence>
<evidence type="ECO:0000256" key="1">
    <source>
        <dbReference type="ARBA" id="ARBA00005251"/>
    </source>
</evidence>
<evidence type="ECO:0000256" key="6">
    <source>
        <dbReference type="RuleBase" id="RU003815"/>
    </source>
</evidence>
<dbReference type="GO" id="GO:0000312">
    <property type="term" value="C:plastid small ribosomal subunit"/>
    <property type="evidence" value="ECO:0007669"/>
    <property type="project" value="TreeGrafter"/>
</dbReference>
<dbReference type="PANTHER" id="PTHR21569:SF1">
    <property type="entry name" value="SMALL RIBOSOMAL SUBUNIT PROTEIN US9M"/>
    <property type="match status" value="1"/>
</dbReference>
<dbReference type="InterPro" id="IPR014721">
    <property type="entry name" value="Ribsml_uS5_D2-typ_fold_subgr"/>
</dbReference>
<proteinExistence type="inferred from homology"/>
<accession>A0AAV7GF13</accession>
<evidence type="ECO:0000313" key="7">
    <source>
        <dbReference type="EMBL" id="KAH0455086.1"/>
    </source>
</evidence>
<dbReference type="EMBL" id="JAGFBR010000015">
    <property type="protein sequence ID" value="KAH0455086.1"/>
    <property type="molecule type" value="Genomic_DNA"/>
</dbReference>
<comment type="caution">
    <text evidence="7">The sequence shown here is derived from an EMBL/GenBank/DDBJ whole genome shotgun (WGS) entry which is preliminary data.</text>
</comment>
<keyword evidence="3 6" id="KW-0687">Ribonucleoprotein</keyword>
<gene>
    <name evidence="7" type="ORF">IEQ34_017010</name>
</gene>
<reference evidence="7 8" key="1">
    <citation type="journal article" date="2021" name="Hortic Res">
        <title>Chromosome-scale assembly of the Dendrobium chrysotoxum genome enhances the understanding of orchid evolution.</title>
        <authorList>
            <person name="Zhang Y."/>
            <person name="Zhang G.Q."/>
            <person name="Zhang D."/>
            <person name="Liu X.D."/>
            <person name="Xu X.Y."/>
            <person name="Sun W.H."/>
            <person name="Yu X."/>
            <person name="Zhu X."/>
            <person name="Wang Z.W."/>
            <person name="Zhao X."/>
            <person name="Zhong W.Y."/>
            <person name="Chen H."/>
            <person name="Yin W.L."/>
            <person name="Huang T."/>
            <person name="Niu S.C."/>
            <person name="Liu Z.J."/>
        </authorList>
    </citation>
    <scope>NUCLEOTIDE SEQUENCE [LARGE SCALE GENOMIC DNA]</scope>
    <source>
        <strain evidence="7">Lindl</strain>
    </source>
</reference>
<dbReference type="InterPro" id="IPR020568">
    <property type="entry name" value="Ribosomal_Su5_D2-typ_SF"/>
</dbReference>
<dbReference type="InterPro" id="IPR023035">
    <property type="entry name" value="Ribosomal_uS9_bac/plastid"/>
</dbReference>
<keyword evidence="2 6" id="KW-0689">Ribosomal protein</keyword>
<keyword evidence="8" id="KW-1185">Reference proteome</keyword>
<dbReference type="InterPro" id="IPR020574">
    <property type="entry name" value="Ribosomal_uS9_CS"/>
</dbReference>
<dbReference type="GO" id="GO:0006412">
    <property type="term" value="P:translation"/>
    <property type="evidence" value="ECO:0007669"/>
    <property type="project" value="InterPro"/>
</dbReference>
<comment type="similarity">
    <text evidence="1 6">Belongs to the universal ribosomal protein uS9 family.</text>
</comment>